<organism evidence="1 2">
    <name type="scientific">Aeromonas caviae</name>
    <name type="common">Aeromonas punctata</name>
    <dbReference type="NCBI Taxonomy" id="648"/>
    <lineage>
        <taxon>Bacteria</taxon>
        <taxon>Pseudomonadati</taxon>
        <taxon>Pseudomonadota</taxon>
        <taxon>Gammaproteobacteria</taxon>
        <taxon>Aeromonadales</taxon>
        <taxon>Aeromonadaceae</taxon>
        <taxon>Aeromonas</taxon>
    </lineage>
</organism>
<sequence>MMAGIRPQSILMLCAYAATPLWLVWIFGHLYMQDLTLRQFYGEGDYVRSPADHMVMGNSVGVHYLKELRAKQGDDMQYQCLGVTNADGTKPSLSFQVKGEPVCCSLAKDQWSIPFKTIGDSLHLLCGKWPDENEIVMTPIPERMNR</sequence>
<dbReference type="Proteomes" id="UP000886934">
    <property type="component" value="Unassembled WGS sequence"/>
</dbReference>
<dbReference type="RefSeq" id="WP_048217590.1">
    <property type="nucleotide sequence ID" value="NZ_AP019196.1"/>
</dbReference>
<evidence type="ECO:0000313" key="1">
    <source>
        <dbReference type="EMBL" id="GJA63364.1"/>
    </source>
</evidence>
<protein>
    <submittedName>
        <fullName evidence="1">Uncharacterized protein</fullName>
    </submittedName>
</protein>
<gene>
    <name evidence="1" type="ORF">KAM351_19750</name>
</gene>
<reference evidence="1" key="1">
    <citation type="submission" date="2021-07" db="EMBL/GenBank/DDBJ databases">
        <title>Draft genome sequence of carbapenem-resistant Aeromonas spp. in Japan.</title>
        <authorList>
            <person name="Maehana S."/>
            <person name="Suzuki M."/>
            <person name="Kitasato H."/>
        </authorList>
    </citation>
    <scope>NUCLEOTIDE SEQUENCE</scope>
    <source>
        <strain evidence="1">KAM351</strain>
    </source>
</reference>
<accession>A0A3T1A463</accession>
<evidence type="ECO:0000313" key="2">
    <source>
        <dbReference type="Proteomes" id="UP000886934"/>
    </source>
</evidence>
<dbReference type="EMBL" id="BPNN01000024">
    <property type="protein sequence ID" value="GJA63364.1"/>
    <property type="molecule type" value="Genomic_DNA"/>
</dbReference>
<comment type="caution">
    <text evidence="1">The sequence shown here is derived from an EMBL/GenBank/DDBJ whole genome shotgun (WGS) entry which is preliminary data.</text>
</comment>
<proteinExistence type="predicted"/>
<dbReference type="AlphaFoldDB" id="A0A3T1A463"/>
<name>A0A3T1A463_AERCA</name>